<organism evidence="1">
    <name type="scientific">Drosophila melanogaster</name>
    <name type="common">Fruit fly</name>
    <dbReference type="NCBI Taxonomy" id="7227"/>
    <lineage>
        <taxon>Eukaryota</taxon>
        <taxon>Metazoa</taxon>
        <taxon>Ecdysozoa</taxon>
        <taxon>Arthropoda</taxon>
        <taxon>Hexapoda</taxon>
        <taxon>Insecta</taxon>
        <taxon>Pterygota</taxon>
        <taxon>Neoptera</taxon>
        <taxon>Endopterygota</taxon>
        <taxon>Diptera</taxon>
        <taxon>Brachycera</taxon>
        <taxon>Muscomorpha</taxon>
        <taxon>Ephydroidea</taxon>
        <taxon>Drosophilidae</taxon>
        <taxon>Drosophila</taxon>
        <taxon>Sophophora</taxon>
    </lineage>
</organism>
<protein>
    <submittedName>
        <fullName evidence="1">HDC14488</fullName>
    </submittedName>
</protein>
<proteinExistence type="predicted"/>
<sequence>MASFRSVPRRIRPVCKDRGFRRQMPSPRRTANTVLATSGIQDMGPGTQAASSCGV</sequence>
<reference evidence="1" key="1">
    <citation type="journal article" date="2003" name="Genome Biol.">
        <title>An integrated gene annotation and transcriptional profiling approach towards the full gene content of the Drosophila genome.</title>
        <authorList>
            <person name="Hild M."/>
            <person name="Beckmann B."/>
            <person name="Haas S.A."/>
            <person name="Koch B."/>
            <person name="Solovyev V."/>
            <person name="Busold C."/>
            <person name="Fellenberg K."/>
            <person name="Boutros M."/>
            <person name="Vingron M."/>
            <person name="Sauer F."/>
            <person name="Hoheisel J.D."/>
            <person name="Paro R."/>
        </authorList>
    </citation>
    <scope>NUCLEOTIDE SEQUENCE</scope>
</reference>
<gene>
    <name evidence="1" type="ORF">HDC14488</name>
</gene>
<name>Q6IJP5_DROME</name>
<accession>Q6IJP5</accession>
<evidence type="ECO:0000313" key="1">
    <source>
        <dbReference type="EMBL" id="DAA04177.1"/>
    </source>
</evidence>
<dbReference type="AlphaFoldDB" id="Q6IJP5"/>
<dbReference type="EMBL" id="BK002671">
    <property type="protein sequence ID" value="DAA04177.1"/>
    <property type="molecule type" value="Genomic_DNA"/>
</dbReference>